<dbReference type="Proteomes" id="UP001164746">
    <property type="component" value="Chromosome 17"/>
</dbReference>
<proteinExistence type="predicted"/>
<reference evidence="1" key="1">
    <citation type="submission" date="2022-11" db="EMBL/GenBank/DDBJ databases">
        <title>Centuries of genome instability and evolution in soft-shell clam transmissible cancer (bioRxiv).</title>
        <authorList>
            <person name="Hart S.F.M."/>
            <person name="Yonemitsu M.A."/>
            <person name="Giersch R.M."/>
            <person name="Beal B.F."/>
            <person name="Arriagada G."/>
            <person name="Davis B.W."/>
            <person name="Ostrander E.A."/>
            <person name="Goff S.P."/>
            <person name="Metzger M.J."/>
        </authorList>
    </citation>
    <scope>NUCLEOTIDE SEQUENCE</scope>
    <source>
        <strain evidence="1">MELC-2E11</strain>
        <tissue evidence="1">Siphon/mantle</tissue>
    </source>
</reference>
<protein>
    <submittedName>
        <fullName evidence="1">Uncharacterized protein</fullName>
    </submittedName>
</protein>
<evidence type="ECO:0000313" key="2">
    <source>
        <dbReference type="Proteomes" id="UP001164746"/>
    </source>
</evidence>
<accession>A0ABY7GBR7</accession>
<feature type="non-terminal residue" evidence="1">
    <location>
        <position position="89"/>
    </location>
</feature>
<dbReference type="EMBL" id="CP111028">
    <property type="protein sequence ID" value="WAR31034.1"/>
    <property type="molecule type" value="Genomic_DNA"/>
</dbReference>
<gene>
    <name evidence="1" type="ORF">MAR_033576</name>
</gene>
<sequence>NTTHAKHTRKNKKVLQNLKKVNVTIFCGENAGQLHSVSTFEMDSKSLFHKTRDENDNDVKYMSDKVKQVHDTRGDSELAPVFILSELKK</sequence>
<organism evidence="1 2">
    <name type="scientific">Mya arenaria</name>
    <name type="common">Soft-shell clam</name>
    <dbReference type="NCBI Taxonomy" id="6604"/>
    <lineage>
        <taxon>Eukaryota</taxon>
        <taxon>Metazoa</taxon>
        <taxon>Spiralia</taxon>
        <taxon>Lophotrochozoa</taxon>
        <taxon>Mollusca</taxon>
        <taxon>Bivalvia</taxon>
        <taxon>Autobranchia</taxon>
        <taxon>Heteroconchia</taxon>
        <taxon>Euheterodonta</taxon>
        <taxon>Imparidentia</taxon>
        <taxon>Neoheterodontei</taxon>
        <taxon>Myida</taxon>
        <taxon>Myoidea</taxon>
        <taxon>Myidae</taxon>
        <taxon>Mya</taxon>
    </lineage>
</organism>
<evidence type="ECO:0000313" key="1">
    <source>
        <dbReference type="EMBL" id="WAR31034.1"/>
    </source>
</evidence>
<keyword evidence="2" id="KW-1185">Reference proteome</keyword>
<name>A0ABY7GBR7_MYAAR</name>